<dbReference type="AlphaFoldDB" id="A0A072VRR5"/>
<evidence type="ECO:0000313" key="3">
    <source>
        <dbReference type="Proteomes" id="UP000002051"/>
    </source>
</evidence>
<name>A0A072VRR5_MEDTR</name>
<dbReference type="Proteomes" id="UP000002051">
    <property type="component" value="Unassembled WGS sequence"/>
</dbReference>
<sequence>MNGKARTSSNKQEAGELFSIISEIGAQVDLEDALNRFIFDNTCTVAFSFDPNCLPKKFRQLREIANKKSFTVMDEVMDSCLWKQQKWIHVKKVSTDSCISAYFKCQELNKCSSSEEIVECYFDGTKDVIIGLVFAFSWKEIESLP</sequence>
<keyword evidence="3" id="KW-1185">Reference proteome</keyword>
<reference evidence="1 3" key="2">
    <citation type="journal article" date="2014" name="BMC Genomics">
        <title>An improved genome release (version Mt4.0) for the model legume Medicago truncatula.</title>
        <authorList>
            <person name="Tang H."/>
            <person name="Krishnakumar V."/>
            <person name="Bidwell S."/>
            <person name="Rosen B."/>
            <person name="Chan A."/>
            <person name="Zhou S."/>
            <person name="Gentzbittel L."/>
            <person name="Childs K.L."/>
            <person name="Yandell M."/>
            <person name="Gundlach H."/>
            <person name="Mayer K.F."/>
            <person name="Schwartz D.C."/>
            <person name="Town C.D."/>
        </authorList>
    </citation>
    <scope>GENOME REANNOTATION</scope>
    <source>
        <strain evidence="1">A17</strain>
        <strain evidence="2 3">cv. Jemalong A17</strain>
    </source>
</reference>
<dbReference type="HOGENOM" id="CLU_1789756_0_0_1"/>
<protein>
    <submittedName>
        <fullName evidence="1 2">Uncharacterized protein</fullName>
    </submittedName>
</protein>
<gene>
    <name evidence="1" type="ordered locus">MTR_1g035660</name>
</gene>
<dbReference type="EnsemblPlants" id="KEH40810">
    <property type="protein sequence ID" value="KEH40810"/>
    <property type="gene ID" value="MTR_1g035660"/>
</dbReference>
<accession>A0A072VRR5</accession>
<proteinExistence type="predicted"/>
<organism evidence="1 3">
    <name type="scientific">Medicago truncatula</name>
    <name type="common">Barrel medic</name>
    <name type="synonym">Medicago tribuloides</name>
    <dbReference type="NCBI Taxonomy" id="3880"/>
    <lineage>
        <taxon>Eukaryota</taxon>
        <taxon>Viridiplantae</taxon>
        <taxon>Streptophyta</taxon>
        <taxon>Embryophyta</taxon>
        <taxon>Tracheophyta</taxon>
        <taxon>Spermatophyta</taxon>
        <taxon>Magnoliopsida</taxon>
        <taxon>eudicotyledons</taxon>
        <taxon>Gunneridae</taxon>
        <taxon>Pentapetalae</taxon>
        <taxon>rosids</taxon>
        <taxon>fabids</taxon>
        <taxon>Fabales</taxon>
        <taxon>Fabaceae</taxon>
        <taxon>Papilionoideae</taxon>
        <taxon>50 kb inversion clade</taxon>
        <taxon>NPAAA clade</taxon>
        <taxon>Hologalegina</taxon>
        <taxon>IRL clade</taxon>
        <taxon>Trifolieae</taxon>
        <taxon>Medicago</taxon>
    </lineage>
</organism>
<reference evidence="1 3" key="1">
    <citation type="journal article" date="2011" name="Nature">
        <title>The Medicago genome provides insight into the evolution of rhizobial symbioses.</title>
        <authorList>
            <person name="Young N.D."/>
            <person name="Debelle F."/>
            <person name="Oldroyd G.E."/>
            <person name="Geurts R."/>
            <person name="Cannon S.B."/>
            <person name="Udvardi M.K."/>
            <person name="Benedito V.A."/>
            <person name="Mayer K.F."/>
            <person name="Gouzy J."/>
            <person name="Schoof H."/>
            <person name="Van de Peer Y."/>
            <person name="Proost S."/>
            <person name="Cook D.R."/>
            <person name="Meyers B.C."/>
            <person name="Spannagl M."/>
            <person name="Cheung F."/>
            <person name="De Mita S."/>
            <person name="Krishnakumar V."/>
            <person name="Gundlach H."/>
            <person name="Zhou S."/>
            <person name="Mudge J."/>
            <person name="Bharti A.K."/>
            <person name="Murray J.D."/>
            <person name="Naoumkina M.A."/>
            <person name="Rosen B."/>
            <person name="Silverstein K.A."/>
            <person name="Tang H."/>
            <person name="Rombauts S."/>
            <person name="Zhao P.X."/>
            <person name="Zhou P."/>
            <person name="Barbe V."/>
            <person name="Bardou P."/>
            <person name="Bechner M."/>
            <person name="Bellec A."/>
            <person name="Berger A."/>
            <person name="Berges H."/>
            <person name="Bidwell S."/>
            <person name="Bisseling T."/>
            <person name="Choisne N."/>
            <person name="Couloux A."/>
            <person name="Denny R."/>
            <person name="Deshpande S."/>
            <person name="Dai X."/>
            <person name="Doyle J.J."/>
            <person name="Dudez A.M."/>
            <person name="Farmer A.D."/>
            <person name="Fouteau S."/>
            <person name="Franken C."/>
            <person name="Gibelin C."/>
            <person name="Gish J."/>
            <person name="Goldstein S."/>
            <person name="Gonzalez A.J."/>
            <person name="Green P.J."/>
            <person name="Hallab A."/>
            <person name="Hartog M."/>
            <person name="Hua A."/>
            <person name="Humphray S.J."/>
            <person name="Jeong D.H."/>
            <person name="Jing Y."/>
            <person name="Jocker A."/>
            <person name="Kenton S.M."/>
            <person name="Kim D.J."/>
            <person name="Klee K."/>
            <person name="Lai H."/>
            <person name="Lang C."/>
            <person name="Lin S."/>
            <person name="Macmil S.L."/>
            <person name="Magdelenat G."/>
            <person name="Matthews L."/>
            <person name="McCorrison J."/>
            <person name="Monaghan E.L."/>
            <person name="Mun J.H."/>
            <person name="Najar F.Z."/>
            <person name="Nicholson C."/>
            <person name="Noirot C."/>
            <person name="O'Bleness M."/>
            <person name="Paule C.R."/>
            <person name="Poulain J."/>
            <person name="Prion F."/>
            <person name="Qin B."/>
            <person name="Qu C."/>
            <person name="Retzel E.F."/>
            <person name="Riddle C."/>
            <person name="Sallet E."/>
            <person name="Samain S."/>
            <person name="Samson N."/>
            <person name="Sanders I."/>
            <person name="Saurat O."/>
            <person name="Scarpelli C."/>
            <person name="Schiex T."/>
            <person name="Segurens B."/>
            <person name="Severin A.J."/>
            <person name="Sherrier D.J."/>
            <person name="Shi R."/>
            <person name="Sims S."/>
            <person name="Singer S.R."/>
            <person name="Sinharoy S."/>
            <person name="Sterck L."/>
            <person name="Viollet A."/>
            <person name="Wang B.B."/>
            <person name="Wang K."/>
            <person name="Wang M."/>
            <person name="Wang X."/>
            <person name="Warfsmann J."/>
            <person name="Weissenbach J."/>
            <person name="White D.D."/>
            <person name="White J.D."/>
            <person name="Wiley G.B."/>
            <person name="Wincker P."/>
            <person name="Xing Y."/>
            <person name="Yang L."/>
            <person name="Yao Z."/>
            <person name="Ying F."/>
            <person name="Zhai J."/>
            <person name="Zhou L."/>
            <person name="Zuber A."/>
            <person name="Denarie J."/>
            <person name="Dixon R.A."/>
            <person name="May G.D."/>
            <person name="Schwartz D.C."/>
            <person name="Rogers J."/>
            <person name="Quetier F."/>
            <person name="Town C.D."/>
            <person name="Roe B.A."/>
        </authorList>
    </citation>
    <scope>NUCLEOTIDE SEQUENCE [LARGE SCALE GENOMIC DNA]</scope>
    <source>
        <strain evidence="1">A17</strain>
        <strain evidence="2 3">cv. Jemalong A17</strain>
    </source>
</reference>
<reference evidence="2" key="3">
    <citation type="submission" date="2015-04" db="UniProtKB">
        <authorList>
            <consortium name="EnsemblPlants"/>
        </authorList>
    </citation>
    <scope>IDENTIFICATION</scope>
    <source>
        <strain evidence="2">cv. Jemalong A17</strain>
    </source>
</reference>
<evidence type="ECO:0000313" key="2">
    <source>
        <dbReference type="EnsemblPlants" id="KEH40810"/>
    </source>
</evidence>
<dbReference type="EMBL" id="CM001217">
    <property type="protein sequence ID" value="KEH40810.1"/>
    <property type="molecule type" value="Genomic_DNA"/>
</dbReference>
<evidence type="ECO:0000313" key="1">
    <source>
        <dbReference type="EMBL" id="KEH40810.1"/>
    </source>
</evidence>